<gene>
    <name evidence="1" type="ORF">MNBD_GAMMA09-2249</name>
</gene>
<dbReference type="GO" id="GO:0005975">
    <property type="term" value="P:carbohydrate metabolic process"/>
    <property type="evidence" value="ECO:0007669"/>
    <property type="project" value="InterPro"/>
</dbReference>
<protein>
    <submittedName>
        <fullName evidence="1">Fructose-bisphosphate aldolase class II</fullName>
        <ecNumber evidence="1">4.1.2.13</ecNumber>
    </submittedName>
</protein>
<accession>A0A3B0XUF8</accession>
<proteinExistence type="predicted"/>
<dbReference type="Gene3D" id="3.20.20.70">
    <property type="entry name" value="Aldolase class I"/>
    <property type="match status" value="1"/>
</dbReference>
<dbReference type="SUPFAM" id="SSF51569">
    <property type="entry name" value="Aldolase"/>
    <property type="match status" value="1"/>
</dbReference>
<dbReference type="AlphaFoldDB" id="A0A3B0XUF8"/>
<dbReference type="GO" id="GO:0004332">
    <property type="term" value="F:fructose-bisphosphate aldolase activity"/>
    <property type="evidence" value="ECO:0007669"/>
    <property type="project" value="UniProtKB-EC"/>
</dbReference>
<keyword evidence="1" id="KW-0456">Lyase</keyword>
<organism evidence="1">
    <name type="scientific">hydrothermal vent metagenome</name>
    <dbReference type="NCBI Taxonomy" id="652676"/>
    <lineage>
        <taxon>unclassified sequences</taxon>
        <taxon>metagenomes</taxon>
        <taxon>ecological metagenomes</taxon>
    </lineage>
</organism>
<dbReference type="GO" id="GO:0008270">
    <property type="term" value="F:zinc ion binding"/>
    <property type="evidence" value="ECO:0007669"/>
    <property type="project" value="InterPro"/>
</dbReference>
<dbReference type="Gene3D" id="3.30.70.100">
    <property type="match status" value="1"/>
</dbReference>
<evidence type="ECO:0000313" key="1">
    <source>
        <dbReference type="EMBL" id="VAW68400.1"/>
    </source>
</evidence>
<sequence>MSIGTIHGRMKGKPKLDYPRLKQINDALGIPLVIHGGTGLSDDQFHRLISNGVAKINCFTALSDVVAKKIRENIKSETASSYMSLSKNINLAVAAEVEQCMRLWGAAGRAAEVLARCCSWISVEQIILCTIEGQNNEDASFLINEGQRLLSSIPGVRDVFSGEAVQDNAKYHYTWRIRLCHPAMIDHYRNHSAYSTFINKFFRPVTGKCINIDFQEVVPASSQNQLEQANIKSMVL</sequence>
<name>A0A3B0XUF8_9ZZZZ</name>
<dbReference type="EC" id="4.1.2.13" evidence="1"/>
<dbReference type="InterPro" id="IPR013785">
    <property type="entry name" value="Aldolase_TIM"/>
</dbReference>
<dbReference type="EMBL" id="UOFI01000128">
    <property type="protein sequence ID" value="VAW68400.1"/>
    <property type="molecule type" value="Genomic_DNA"/>
</dbReference>
<dbReference type="InterPro" id="IPR000771">
    <property type="entry name" value="FBA_II"/>
</dbReference>
<reference evidence="1" key="1">
    <citation type="submission" date="2018-06" db="EMBL/GenBank/DDBJ databases">
        <authorList>
            <person name="Zhirakovskaya E."/>
        </authorList>
    </citation>
    <scope>NUCLEOTIDE SEQUENCE</scope>
</reference>
<dbReference type="Pfam" id="PF01116">
    <property type="entry name" value="F_bP_aldolase"/>
    <property type="match status" value="1"/>
</dbReference>